<keyword evidence="2" id="KW-1185">Reference proteome</keyword>
<gene>
    <name evidence="1" type="ORF">PPACK8108_LOCUS10134</name>
</gene>
<protein>
    <submittedName>
        <fullName evidence="1">Uncharacterized protein</fullName>
    </submittedName>
</protein>
<proteinExistence type="predicted"/>
<organism evidence="1 2">
    <name type="scientific">Phakopsora pachyrhizi</name>
    <name type="common">Asian soybean rust disease fungus</name>
    <dbReference type="NCBI Taxonomy" id="170000"/>
    <lineage>
        <taxon>Eukaryota</taxon>
        <taxon>Fungi</taxon>
        <taxon>Dikarya</taxon>
        <taxon>Basidiomycota</taxon>
        <taxon>Pucciniomycotina</taxon>
        <taxon>Pucciniomycetes</taxon>
        <taxon>Pucciniales</taxon>
        <taxon>Phakopsoraceae</taxon>
        <taxon>Phakopsora</taxon>
    </lineage>
</organism>
<comment type="caution">
    <text evidence="1">The sequence shown here is derived from an EMBL/GenBank/DDBJ whole genome shotgun (WGS) entry which is preliminary data.</text>
</comment>
<dbReference type="Proteomes" id="UP001153365">
    <property type="component" value="Unassembled WGS sequence"/>
</dbReference>
<reference evidence="1" key="1">
    <citation type="submission" date="2022-06" db="EMBL/GenBank/DDBJ databases">
        <authorList>
            <consortium name="SYNGENTA / RWTH Aachen University"/>
        </authorList>
    </citation>
    <scope>NUCLEOTIDE SEQUENCE</scope>
</reference>
<name>A0AAV0AZT0_PHAPC</name>
<accession>A0AAV0AZT0</accession>
<dbReference type="AlphaFoldDB" id="A0AAV0AZT0"/>
<evidence type="ECO:0000313" key="1">
    <source>
        <dbReference type="EMBL" id="CAH7675165.1"/>
    </source>
</evidence>
<sequence>MRGERNFGRRLMICFMIFFKLKTDTPELPESKEAETSNIARDENDYKRRILEKSYSELLAKLQSSREEILKSSDEEAYSNLQRLLDNLKHYQFESSIEFNAYDETNLQSQIEREELILGDFHKLFAPASTNFYPNFKVENLPAINFAFCILDWIALNEPDRHILLYNLLNDKIMMEGLNWYTSSQVIINRGYNEIFNTHEIQEHLRDHQDLGGLGKKHRRKLELGFIRAHMDPLFKDKIKRADFENILLEIEEALSFSHLWMDVLNMNSVAEDSTDFFGEKVLVFHVINYCQETYQNFRLKYLIRKKQIFQ</sequence>
<dbReference type="EMBL" id="CALTRL010002262">
    <property type="protein sequence ID" value="CAH7675165.1"/>
    <property type="molecule type" value="Genomic_DNA"/>
</dbReference>
<evidence type="ECO:0000313" key="2">
    <source>
        <dbReference type="Proteomes" id="UP001153365"/>
    </source>
</evidence>